<organism evidence="2 3">
    <name type="scientific">Portibacter lacus</name>
    <dbReference type="NCBI Taxonomy" id="1099794"/>
    <lineage>
        <taxon>Bacteria</taxon>
        <taxon>Pseudomonadati</taxon>
        <taxon>Bacteroidota</taxon>
        <taxon>Saprospiria</taxon>
        <taxon>Saprospirales</taxon>
        <taxon>Haliscomenobacteraceae</taxon>
        <taxon>Portibacter</taxon>
    </lineage>
</organism>
<reference evidence="2" key="2">
    <citation type="submission" date="2023-01" db="EMBL/GenBank/DDBJ databases">
        <title>Draft genome sequence of Portibacter lacus strain NBRC 108769.</title>
        <authorList>
            <person name="Sun Q."/>
            <person name="Mori K."/>
        </authorList>
    </citation>
    <scope>NUCLEOTIDE SEQUENCE</scope>
    <source>
        <strain evidence="2">NBRC 108769</strain>
    </source>
</reference>
<keyword evidence="3" id="KW-1185">Reference proteome</keyword>
<name>A0AA37SRG4_9BACT</name>
<comment type="caution">
    <text evidence="2">The sequence shown here is derived from an EMBL/GenBank/DDBJ whole genome shotgun (WGS) entry which is preliminary data.</text>
</comment>
<dbReference type="InterPro" id="IPR025665">
    <property type="entry name" value="Beta-barrel_OMP_2"/>
</dbReference>
<sequence length="198" mass="22295">MNMVSAQFEYGLRLGMSTQDVNTEALSLQNNSFSDLKISLGEASYGYHVGLYTQFKLAGITISPEITLNSNTYEYRLNEFNESGGVEKIIQDQYQYVDIPILFGIKLGPLRAYAGPEAHYFINSFSKLADENGFEEQVTKLQYGAIAGAGLNVGKLRLDVRYELNFSNFEDHILYNNEGLDFNSDDSRLIFSLGYKLN</sequence>
<dbReference type="AlphaFoldDB" id="A0AA37SRG4"/>
<gene>
    <name evidence="2" type="ORF">GCM10007940_11200</name>
</gene>
<dbReference type="Proteomes" id="UP001156666">
    <property type="component" value="Unassembled WGS sequence"/>
</dbReference>
<evidence type="ECO:0000313" key="3">
    <source>
        <dbReference type="Proteomes" id="UP001156666"/>
    </source>
</evidence>
<proteinExistence type="predicted"/>
<accession>A0AA37SRG4</accession>
<protein>
    <recommendedName>
        <fullName evidence="1">Outer membrane protein beta-barrel domain-containing protein</fullName>
    </recommendedName>
</protein>
<evidence type="ECO:0000313" key="2">
    <source>
        <dbReference type="EMBL" id="GLR16505.1"/>
    </source>
</evidence>
<dbReference type="Pfam" id="PF13568">
    <property type="entry name" value="OMP_b-brl_2"/>
    <property type="match status" value="1"/>
</dbReference>
<dbReference type="EMBL" id="BSOH01000005">
    <property type="protein sequence ID" value="GLR16505.1"/>
    <property type="molecule type" value="Genomic_DNA"/>
</dbReference>
<evidence type="ECO:0000259" key="1">
    <source>
        <dbReference type="Pfam" id="PF13568"/>
    </source>
</evidence>
<feature type="domain" description="Outer membrane protein beta-barrel" evidence="1">
    <location>
        <begin position="7"/>
        <end position="169"/>
    </location>
</feature>
<reference evidence="2" key="1">
    <citation type="journal article" date="2014" name="Int. J. Syst. Evol. Microbiol.">
        <title>Complete genome sequence of Corynebacterium casei LMG S-19264T (=DSM 44701T), isolated from a smear-ripened cheese.</title>
        <authorList>
            <consortium name="US DOE Joint Genome Institute (JGI-PGF)"/>
            <person name="Walter F."/>
            <person name="Albersmeier A."/>
            <person name="Kalinowski J."/>
            <person name="Ruckert C."/>
        </authorList>
    </citation>
    <scope>NUCLEOTIDE SEQUENCE</scope>
    <source>
        <strain evidence="2">NBRC 108769</strain>
    </source>
</reference>